<dbReference type="Proteomes" id="UP000249619">
    <property type="component" value="Unassembled WGS sequence"/>
</dbReference>
<organism evidence="2 3">
    <name type="scientific">Stemphylium lycopersici</name>
    <name type="common">Tomato gray leaf spot disease fungus</name>
    <name type="synonym">Thyrospora lycopersici</name>
    <dbReference type="NCBI Taxonomy" id="183478"/>
    <lineage>
        <taxon>Eukaryota</taxon>
        <taxon>Fungi</taxon>
        <taxon>Dikarya</taxon>
        <taxon>Ascomycota</taxon>
        <taxon>Pezizomycotina</taxon>
        <taxon>Dothideomycetes</taxon>
        <taxon>Pleosporomycetidae</taxon>
        <taxon>Pleosporales</taxon>
        <taxon>Pleosporineae</taxon>
        <taxon>Pleosporaceae</taxon>
        <taxon>Stemphylium</taxon>
    </lineage>
</organism>
<evidence type="ECO:0000313" key="3">
    <source>
        <dbReference type="Proteomes" id="UP000249619"/>
    </source>
</evidence>
<keyword evidence="3" id="KW-1185">Reference proteome</keyword>
<name>A0A364MY38_STELY</name>
<accession>A0A364MY38</accession>
<feature type="compositionally biased region" description="Basic and acidic residues" evidence="1">
    <location>
        <begin position="188"/>
        <end position="197"/>
    </location>
</feature>
<proteinExistence type="predicted"/>
<comment type="caution">
    <text evidence="2">The sequence shown here is derived from an EMBL/GenBank/DDBJ whole genome shotgun (WGS) entry which is preliminary data.</text>
</comment>
<evidence type="ECO:0000256" key="1">
    <source>
        <dbReference type="SAM" id="MobiDB-lite"/>
    </source>
</evidence>
<sequence>MHIPTHSLQLRSKSYTTSLPKHHSQPTTPITPTSSIQTPQHDEARPAHRQRFKIKEKRNIKLGVAVLRTVSKWTDKAASTLEKLEVQDTTSASGREREREIHLNAVGGTVGEHDQHAFRETVVSDQPSTKEEVARSELGAVWGGQVQVIEDGRAAEMTCSEEAKADSTLVAKVLLCQVHESAAVVAETEAHHGKEYTDSESESADTSDEGDESDDDSDEDSEDESVEAMLAILSSTQK</sequence>
<feature type="compositionally biased region" description="Acidic residues" evidence="1">
    <location>
        <begin position="198"/>
        <end position="226"/>
    </location>
</feature>
<dbReference type="AlphaFoldDB" id="A0A364MY38"/>
<dbReference type="EMBL" id="QGDH01000107">
    <property type="protein sequence ID" value="RAR06966.1"/>
    <property type="molecule type" value="Genomic_DNA"/>
</dbReference>
<protein>
    <submittedName>
        <fullName evidence="2">Uncharacterized protein</fullName>
    </submittedName>
</protein>
<reference evidence="3" key="1">
    <citation type="submission" date="2018-05" db="EMBL/GenBank/DDBJ databases">
        <title>Draft genome sequence of Stemphylium lycopersici strain CIDEFI 213.</title>
        <authorList>
            <person name="Medina R."/>
            <person name="Franco M.E.E."/>
            <person name="Lucentini C.G."/>
            <person name="Saparrat M.C.N."/>
            <person name="Balatti P.A."/>
        </authorList>
    </citation>
    <scope>NUCLEOTIDE SEQUENCE [LARGE SCALE GENOMIC DNA]</scope>
    <source>
        <strain evidence="3">CIDEFI 213</strain>
    </source>
</reference>
<feature type="region of interest" description="Disordered" evidence="1">
    <location>
        <begin position="1"/>
        <end position="49"/>
    </location>
</feature>
<evidence type="ECO:0000313" key="2">
    <source>
        <dbReference type="EMBL" id="RAR06966.1"/>
    </source>
</evidence>
<feature type="compositionally biased region" description="Polar residues" evidence="1">
    <location>
        <begin position="1"/>
        <end position="19"/>
    </location>
</feature>
<gene>
    <name evidence="2" type="ORF">DDE83_006687</name>
</gene>
<feature type="compositionally biased region" description="Low complexity" evidence="1">
    <location>
        <begin position="25"/>
        <end position="39"/>
    </location>
</feature>
<feature type="region of interest" description="Disordered" evidence="1">
    <location>
        <begin position="188"/>
        <end position="238"/>
    </location>
</feature>